<evidence type="ECO:0000313" key="2">
    <source>
        <dbReference type="Proteomes" id="UP001190700"/>
    </source>
</evidence>
<dbReference type="Gene3D" id="3.40.50.720">
    <property type="entry name" value="NAD(P)-binding Rossmann-like Domain"/>
    <property type="match status" value="1"/>
</dbReference>
<sequence length="137" mass="15138">VPLIPGGGVSFVDVRDTAVAFRSAMKDGTGGRTYLLGAANMPMKEYFRHVEKISGVPGPFLQVPDRAAWTMAATLHGLKGMFGRWDPSLDPVLVEMSQHFWYLDASRAKEDLGFNPRNPNETLEDTIAWLQANYPQG</sequence>
<comment type="caution">
    <text evidence="1">The sequence shown here is derived from an EMBL/GenBank/DDBJ whole genome shotgun (WGS) entry which is preliminary data.</text>
</comment>
<reference evidence="1 2" key="1">
    <citation type="journal article" date="2015" name="Genome Biol. Evol.">
        <title>Comparative Genomics of a Bacterivorous Green Alga Reveals Evolutionary Causalities and Consequences of Phago-Mixotrophic Mode of Nutrition.</title>
        <authorList>
            <person name="Burns J.A."/>
            <person name="Paasch A."/>
            <person name="Narechania A."/>
            <person name="Kim E."/>
        </authorList>
    </citation>
    <scope>NUCLEOTIDE SEQUENCE [LARGE SCALE GENOMIC DNA]</scope>
    <source>
        <strain evidence="1 2">PLY_AMNH</strain>
    </source>
</reference>
<dbReference type="InterPro" id="IPR036291">
    <property type="entry name" value="NAD(P)-bd_dom_sf"/>
</dbReference>
<proteinExistence type="predicted"/>
<dbReference type="EMBL" id="LGRX02003400">
    <property type="protein sequence ID" value="KAK3282276.1"/>
    <property type="molecule type" value="Genomic_DNA"/>
</dbReference>
<dbReference type="SUPFAM" id="SSF51735">
    <property type="entry name" value="NAD(P)-binding Rossmann-fold domains"/>
    <property type="match status" value="1"/>
</dbReference>
<gene>
    <name evidence="1" type="ORF">CYMTET_9983</name>
</gene>
<feature type="non-terminal residue" evidence="1">
    <location>
        <position position="1"/>
    </location>
</feature>
<dbReference type="AlphaFoldDB" id="A0AAE0GRN3"/>
<organism evidence="1 2">
    <name type="scientific">Cymbomonas tetramitiformis</name>
    <dbReference type="NCBI Taxonomy" id="36881"/>
    <lineage>
        <taxon>Eukaryota</taxon>
        <taxon>Viridiplantae</taxon>
        <taxon>Chlorophyta</taxon>
        <taxon>Pyramimonadophyceae</taxon>
        <taxon>Pyramimonadales</taxon>
        <taxon>Pyramimonadaceae</taxon>
        <taxon>Cymbomonas</taxon>
    </lineage>
</organism>
<dbReference type="Proteomes" id="UP001190700">
    <property type="component" value="Unassembled WGS sequence"/>
</dbReference>
<name>A0AAE0GRN3_9CHLO</name>
<protein>
    <recommendedName>
        <fullName evidence="3">Dihydroflavonol 4-reductase</fullName>
    </recommendedName>
</protein>
<evidence type="ECO:0000313" key="1">
    <source>
        <dbReference type="EMBL" id="KAK3282276.1"/>
    </source>
</evidence>
<accession>A0AAE0GRN3</accession>
<keyword evidence="2" id="KW-1185">Reference proteome</keyword>
<evidence type="ECO:0008006" key="3">
    <source>
        <dbReference type="Google" id="ProtNLM"/>
    </source>
</evidence>